<dbReference type="Pfam" id="PF13585">
    <property type="entry name" value="CHU_C"/>
    <property type="match status" value="1"/>
</dbReference>
<dbReference type="PANTHER" id="PTHR35580">
    <property type="entry name" value="CELL SURFACE GLYCOPROTEIN (S-LAYER PROTEIN)-LIKE PROTEIN"/>
    <property type="match status" value="1"/>
</dbReference>
<dbReference type="RefSeq" id="WP_129921476.1">
    <property type="nucleotide sequence ID" value="NZ_SEWE01000024.1"/>
</dbReference>
<dbReference type="InterPro" id="IPR057708">
    <property type="entry name" value="DUF7948"/>
</dbReference>
<sequence>MIFAAIRPYLLLLLTLAAQAAAAQTGYGHSAERSLEFVENKGQWDARARYAAALPAGRLFVAPGGFTYSFVNPAALRATHDHQAGAAKLTGHAYSVTFEGANARPGLSAVEPTAEKRNYFLGNDPEHWASNVRGFRQLRYADIYPGIGAQLYENASQELEYDFLVAPGAQPGRIRLRYSGADRLELQNGNLLVHTSVGFVTEQAPRAWQQRGTERVPVACAFELQGNTVSFRLGRYNHRQPLVIDPTVIFSSFTGSTADNWGFTATYDQQGNLYSGGIAFAPGYPATTGAFDASYNGMCDMAIIKYNTSVSGPAARLYATYLGGPDADAPHSMVVNTQGELVVLGSTSSPLYPVTAAAYDRSFNGGTRFLPTGVSGGTNYDNGSDLVISKLSADGSRLVASTFLGGSGNDGLLQGNEATPRGLVQNYGDQFRGDITTDGSGDIYLASSSGSANFPVPNGFQSTFRGGGTDGVVCKLSANLSSLLWSTFLGSSSADAAYSIQVDAARTVYVSGGTEGNNFPATAGSYQPTASGGLDGFVAHLSADGTKLLQASYVGTGANDQAYFVQLDAGSNVYLLGQTTSANYPVTTGLYNVRGAQQFIHKLNGTLSSSLYSTTFGAPPTGTGTPHISPTAFLVDDCERIYVGGWGGRTNYDKLSMATFPVTANALQRTSDGSDFYLAQFTPGMLGLEYATFFGENGGQAGEHVDGGTSRFDKRGVVYQAVCGGCGGSSRFPVPPGANTFSTANNSSNCNNAAFKIDFGKTYADPGPNRFVCPSAAPIVLGGTPAGGTWSGPGVTVLPGGGYQFTPSPALVGVNLLTYTVASTGTCLSSRSLRMTVTPDVVATFTSLPAVCVDGTPVTLAATPPGGTFSGPGVVGNSFNPTVAGVGTFTLRYALADTVSCAAATQTIVVKKLPDVAAGPDSTLCADQLRAFQLRGLPAGGVWSGPGVTPDGLFTPPNTNNKGANLSLRYTIVANGCTNSAVRRITLAPSSLANVLLNVPECQSAPQYTGLAPFTCTFEPVLAGGTYLWTFGDGGTSTEAGPTHTYADPGVYQVRLTARYANCEVVTQFAPVLVGEVFVPNIITPNGDELNEAFQPRFSCRPAKLQVFNRWGTKVFETADYHNTWRGENLPDGTYYYYLLDADGRKARGWVEVKR</sequence>
<proteinExistence type="predicted"/>
<accession>A0A4Q5LEG9</accession>
<dbReference type="SMART" id="SM00089">
    <property type="entry name" value="PKD"/>
    <property type="match status" value="1"/>
</dbReference>
<dbReference type="EMBL" id="SEWE01000024">
    <property type="protein sequence ID" value="RYU78848.1"/>
    <property type="molecule type" value="Genomic_DNA"/>
</dbReference>
<evidence type="ECO:0000259" key="2">
    <source>
        <dbReference type="PROSITE" id="PS50093"/>
    </source>
</evidence>
<feature type="chain" id="PRO_5020550663" evidence="1">
    <location>
        <begin position="21"/>
        <end position="1155"/>
    </location>
</feature>
<dbReference type="AlphaFoldDB" id="A0A4Q5LEG9"/>
<name>A0A4Q5LEG9_9BACT</name>
<dbReference type="PANTHER" id="PTHR35580:SF1">
    <property type="entry name" value="PHYTASE-LIKE DOMAIN-CONTAINING PROTEIN"/>
    <property type="match status" value="1"/>
</dbReference>
<organism evidence="3 4">
    <name type="scientific">Hymenobacter persicinus</name>
    <dbReference type="NCBI Taxonomy" id="2025506"/>
    <lineage>
        <taxon>Bacteria</taxon>
        <taxon>Pseudomonadati</taxon>
        <taxon>Bacteroidota</taxon>
        <taxon>Cytophagia</taxon>
        <taxon>Cytophagales</taxon>
        <taxon>Hymenobacteraceae</taxon>
        <taxon>Hymenobacter</taxon>
    </lineage>
</organism>
<comment type="caution">
    <text evidence="3">The sequence shown here is derived from an EMBL/GenBank/DDBJ whole genome shotgun (WGS) entry which is preliminary data.</text>
</comment>
<dbReference type="Pfam" id="PF25778">
    <property type="entry name" value="DUF7948"/>
    <property type="match status" value="1"/>
</dbReference>
<dbReference type="SUPFAM" id="SSF49299">
    <property type="entry name" value="PKD domain"/>
    <property type="match status" value="1"/>
</dbReference>
<reference evidence="3 4" key="1">
    <citation type="submission" date="2019-02" db="EMBL/GenBank/DDBJ databases">
        <title>Bacterial novel species isolated from soil.</title>
        <authorList>
            <person name="Jung H.-Y."/>
        </authorList>
    </citation>
    <scope>NUCLEOTIDE SEQUENCE [LARGE SCALE GENOMIC DNA]</scope>
    <source>
        <strain evidence="3 4">1-3-3-3</strain>
    </source>
</reference>
<dbReference type="Proteomes" id="UP000294155">
    <property type="component" value="Unassembled WGS sequence"/>
</dbReference>
<evidence type="ECO:0000313" key="4">
    <source>
        <dbReference type="Proteomes" id="UP000294155"/>
    </source>
</evidence>
<keyword evidence="1" id="KW-0732">Signal</keyword>
<evidence type="ECO:0000313" key="3">
    <source>
        <dbReference type="EMBL" id="RYU78848.1"/>
    </source>
</evidence>
<dbReference type="InterPro" id="IPR013783">
    <property type="entry name" value="Ig-like_fold"/>
</dbReference>
<dbReference type="InterPro" id="IPR052918">
    <property type="entry name" value="Motility_Chemotaxis_Reg"/>
</dbReference>
<dbReference type="InterPro" id="IPR022409">
    <property type="entry name" value="PKD/Chitinase_dom"/>
</dbReference>
<evidence type="ECO:0000256" key="1">
    <source>
        <dbReference type="SAM" id="SignalP"/>
    </source>
</evidence>
<gene>
    <name evidence="3" type="ORF">EWM57_12440</name>
</gene>
<dbReference type="CDD" id="cd00146">
    <property type="entry name" value="PKD"/>
    <property type="match status" value="1"/>
</dbReference>
<feature type="signal peptide" evidence="1">
    <location>
        <begin position="1"/>
        <end position="20"/>
    </location>
</feature>
<dbReference type="InterPro" id="IPR035986">
    <property type="entry name" value="PKD_dom_sf"/>
</dbReference>
<keyword evidence="4" id="KW-1185">Reference proteome</keyword>
<dbReference type="Gene3D" id="2.60.40.10">
    <property type="entry name" value="Immunoglobulins"/>
    <property type="match status" value="1"/>
</dbReference>
<dbReference type="PROSITE" id="PS50093">
    <property type="entry name" value="PKD"/>
    <property type="match status" value="1"/>
</dbReference>
<dbReference type="Pfam" id="PF18911">
    <property type="entry name" value="PKD_4"/>
    <property type="match status" value="1"/>
</dbReference>
<dbReference type="OrthoDB" id="1652165at2"/>
<feature type="domain" description="PKD" evidence="2">
    <location>
        <begin position="1026"/>
        <end position="1058"/>
    </location>
</feature>
<protein>
    <submittedName>
        <fullName evidence="3">PKD domain-containing protein</fullName>
    </submittedName>
</protein>
<dbReference type="InterPro" id="IPR000601">
    <property type="entry name" value="PKD_dom"/>
</dbReference>